<comment type="caution">
    <text evidence="2">The sequence shown here is derived from an EMBL/GenBank/DDBJ whole genome shotgun (WGS) entry which is preliminary data.</text>
</comment>
<dbReference type="AlphaFoldDB" id="A0A369QES2"/>
<feature type="domain" description="AB hydrolase-1" evidence="1">
    <location>
        <begin position="80"/>
        <end position="292"/>
    </location>
</feature>
<dbReference type="GO" id="GO:0046464">
    <property type="term" value="P:acylglycerol catabolic process"/>
    <property type="evidence" value="ECO:0007669"/>
    <property type="project" value="TreeGrafter"/>
</dbReference>
<dbReference type="InterPro" id="IPR050266">
    <property type="entry name" value="AB_hydrolase_sf"/>
</dbReference>
<evidence type="ECO:0000313" key="3">
    <source>
        <dbReference type="Proteomes" id="UP000253919"/>
    </source>
</evidence>
<organism evidence="2 3">
    <name type="scientific">Adhaeribacter pallidiroseus</name>
    <dbReference type="NCBI Taxonomy" id="2072847"/>
    <lineage>
        <taxon>Bacteria</taxon>
        <taxon>Pseudomonadati</taxon>
        <taxon>Bacteroidota</taxon>
        <taxon>Cytophagia</taxon>
        <taxon>Cytophagales</taxon>
        <taxon>Hymenobacteraceae</taxon>
        <taxon>Adhaeribacter</taxon>
    </lineage>
</organism>
<dbReference type="PRINTS" id="PR00111">
    <property type="entry name" value="ABHYDROLASE"/>
</dbReference>
<dbReference type="GO" id="GO:0016020">
    <property type="term" value="C:membrane"/>
    <property type="evidence" value="ECO:0007669"/>
    <property type="project" value="TreeGrafter"/>
</dbReference>
<accession>A0A369QES2</accession>
<evidence type="ECO:0000259" key="1">
    <source>
        <dbReference type="Pfam" id="PF00561"/>
    </source>
</evidence>
<dbReference type="InterPro" id="IPR000073">
    <property type="entry name" value="AB_hydrolase_1"/>
</dbReference>
<keyword evidence="2" id="KW-0575">Peroxidase</keyword>
<dbReference type="GO" id="GO:0047372">
    <property type="term" value="F:monoacylglycerol lipase activity"/>
    <property type="evidence" value="ECO:0007669"/>
    <property type="project" value="TreeGrafter"/>
</dbReference>
<name>A0A369QES2_9BACT</name>
<sequence>MIIQPIIQRRKLLLLLTIVFVFLPRFGISQNTEIPEVLDAELSAYTYPYPVHYIHLKMENKACQMAYMDVAPTQNNSLKPTVVLLHGKNFMGAYWQQTIKYLSGLGYRVIVPDQIGFGKSSKPSLHYSFHQLACNTRQLLDTLGVNKAVIVGHSMGGMLATRFALMYPEVVIKLVLENPIGLEDYRMIVPYSTLDASYQRELKTTEESISNYFKTYFPEWLPEYEEWVKVPAAQTRSKDYATVALTSAQTYEMIYQQPVIYELEQLQMPTLLIIGQADRTVVGKAAIKDKAVLARAGNYPALGRKAVNQIRSSKLVGLPGVGHIPHLQAPEAFYKALTNFIK</sequence>
<dbReference type="OrthoDB" id="9773293at2"/>
<dbReference type="Proteomes" id="UP000253919">
    <property type="component" value="Unassembled WGS sequence"/>
</dbReference>
<dbReference type="EC" id="1.11.1.10" evidence="2"/>
<keyword evidence="2" id="KW-0560">Oxidoreductase</keyword>
<gene>
    <name evidence="2" type="ORF">AHMF7616_01404</name>
</gene>
<proteinExistence type="predicted"/>
<evidence type="ECO:0000313" key="2">
    <source>
        <dbReference type="EMBL" id="RDC62810.1"/>
    </source>
</evidence>
<reference evidence="2 3" key="1">
    <citation type="submission" date="2018-04" db="EMBL/GenBank/DDBJ databases">
        <title>Adhaeribacter sp. HMF7616 genome sequencing and assembly.</title>
        <authorList>
            <person name="Kang H."/>
            <person name="Kang J."/>
            <person name="Cha I."/>
            <person name="Kim H."/>
            <person name="Joh K."/>
        </authorList>
    </citation>
    <scope>NUCLEOTIDE SEQUENCE [LARGE SCALE GENOMIC DNA]</scope>
    <source>
        <strain evidence="2 3">HMF7616</strain>
    </source>
</reference>
<dbReference type="PANTHER" id="PTHR43798:SF33">
    <property type="entry name" value="HYDROLASE, PUTATIVE (AFU_ORTHOLOGUE AFUA_2G14860)-RELATED"/>
    <property type="match status" value="1"/>
</dbReference>
<dbReference type="EMBL" id="QASA01000001">
    <property type="protein sequence ID" value="RDC62810.1"/>
    <property type="molecule type" value="Genomic_DNA"/>
</dbReference>
<dbReference type="PANTHER" id="PTHR43798">
    <property type="entry name" value="MONOACYLGLYCEROL LIPASE"/>
    <property type="match status" value="1"/>
</dbReference>
<dbReference type="Gene3D" id="3.40.50.1820">
    <property type="entry name" value="alpha/beta hydrolase"/>
    <property type="match status" value="1"/>
</dbReference>
<dbReference type="InterPro" id="IPR000639">
    <property type="entry name" value="Epox_hydrolase-like"/>
</dbReference>
<dbReference type="Pfam" id="PF00561">
    <property type="entry name" value="Abhydrolase_1"/>
    <property type="match status" value="1"/>
</dbReference>
<keyword evidence="3" id="KW-1185">Reference proteome</keyword>
<dbReference type="GO" id="GO:0016691">
    <property type="term" value="F:chloride peroxidase activity"/>
    <property type="evidence" value="ECO:0007669"/>
    <property type="project" value="UniProtKB-EC"/>
</dbReference>
<dbReference type="InterPro" id="IPR029058">
    <property type="entry name" value="AB_hydrolase_fold"/>
</dbReference>
<dbReference type="SUPFAM" id="SSF53474">
    <property type="entry name" value="alpha/beta-Hydrolases"/>
    <property type="match status" value="1"/>
</dbReference>
<protein>
    <submittedName>
        <fullName evidence="2">Chloride peroxidase</fullName>
        <ecNumber evidence="2">1.11.1.10</ecNumber>
    </submittedName>
</protein>
<dbReference type="PRINTS" id="PR00412">
    <property type="entry name" value="EPOXHYDRLASE"/>
</dbReference>